<keyword evidence="5" id="KW-0460">Magnesium</keyword>
<dbReference type="SFLD" id="SFLDS00005">
    <property type="entry name" value="Isoprenoid_Synthase_Type_I"/>
    <property type="match status" value="1"/>
</dbReference>
<comment type="cofactor">
    <cofactor evidence="1">
        <name>Mg(2+)</name>
        <dbReference type="ChEBI" id="CHEBI:18420"/>
    </cofactor>
</comment>
<keyword evidence="3 7" id="KW-0808">Transferase</keyword>
<reference evidence="9" key="1">
    <citation type="submission" date="2019-04" db="EMBL/GenBank/DDBJ databases">
        <title>Genome sequence of Pseudomonas putida 1290, an auxin catabolizing strain.</title>
        <authorList>
            <person name="Laird T.S."/>
            <person name="Leveau J.H.J."/>
        </authorList>
    </citation>
    <scope>NUCLEOTIDE SEQUENCE [LARGE SCALE GENOMIC DNA]</scope>
    <source>
        <strain evidence="9">1290</strain>
    </source>
</reference>
<organism evidence="8 9">
    <name type="scientific">Pseudomonas putida</name>
    <name type="common">Arthrobacter siderocapsulatus</name>
    <dbReference type="NCBI Taxonomy" id="303"/>
    <lineage>
        <taxon>Bacteria</taxon>
        <taxon>Pseudomonadati</taxon>
        <taxon>Pseudomonadota</taxon>
        <taxon>Gammaproteobacteria</taxon>
        <taxon>Pseudomonadales</taxon>
        <taxon>Pseudomonadaceae</taxon>
        <taxon>Pseudomonas</taxon>
    </lineage>
</organism>
<dbReference type="Pfam" id="PF00348">
    <property type="entry name" value="polyprenyl_synt"/>
    <property type="match status" value="1"/>
</dbReference>
<keyword evidence="4" id="KW-0479">Metal-binding</keyword>
<dbReference type="AlphaFoldDB" id="A0A4D6XCN8"/>
<protein>
    <submittedName>
        <fullName evidence="8">Polyprenyl synthetase family protein</fullName>
    </submittedName>
</protein>
<dbReference type="SUPFAM" id="SSF48576">
    <property type="entry name" value="Terpenoid synthases"/>
    <property type="match status" value="1"/>
</dbReference>
<keyword evidence="6" id="KW-0414">Isoprene biosynthesis</keyword>
<dbReference type="OrthoDB" id="9805316at2"/>
<dbReference type="GO" id="GO:0046872">
    <property type="term" value="F:metal ion binding"/>
    <property type="evidence" value="ECO:0007669"/>
    <property type="project" value="UniProtKB-KW"/>
</dbReference>
<evidence type="ECO:0000256" key="3">
    <source>
        <dbReference type="ARBA" id="ARBA00022679"/>
    </source>
</evidence>
<dbReference type="PANTHER" id="PTHR43281:SF1">
    <property type="entry name" value="FARNESYL DIPHOSPHATE SYNTHASE"/>
    <property type="match status" value="1"/>
</dbReference>
<sequence>MTTIAQSTALTDPHDALVRLHHAIETRLEALLPVAGGERDLVAAAMRDCTLAPGKRLRPLLLVLAAEGLGACPKAALDVGCAVEMVHAASLVLDDLPCMDDATLRRGRAALHLAFGEDVALLAAIALLSRAFGLVASVEGVAPLVRADLVATLAEAIGSQGLVKGQLQDLRDGALPRSAEQIAETNQLKTGALFGAILAMAGRLAEAQPSVQAPLQRFAVELGQAFQLHDDLRDGDPGNGKDPGQDHGKSTMLALCGEALVRERLRTHVACAERCLWEASLGEQPIMLLVRKVLD</sequence>
<dbReference type="PANTHER" id="PTHR43281">
    <property type="entry name" value="FARNESYL DIPHOSPHATE SYNTHASE"/>
    <property type="match status" value="1"/>
</dbReference>
<dbReference type="GO" id="GO:0008299">
    <property type="term" value="P:isoprenoid biosynthetic process"/>
    <property type="evidence" value="ECO:0007669"/>
    <property type="project" value="UniProtKB-KW"/>
</dbReference>
<dbReference type="Gene3D" id="1.10.600.10">
    <property type="entry name" value="Farnesyl Diphosphate Synthase"/>
    <property type="match status" value="1"/>
</dbReference>
<dbReference type="InterPro" id="IPR000092">
    <property type="entry name" value="Polyprenyl_synt"/>
</dbReference>
<comment type="similarity">
    <text evidence="2 7">Belongs to the FPP/GGPP synthase family.</text>
</comment>
<evidence type="ECO:0000256" key="2">
    <source>
        <dbReference type="ARBA" id="ARBA00006706"/>
    </source>
</evidence>
<evidence type="ECO:0000313" key="8">
    <source>
        <dbReference type="EMBL" id="QCI12330.1"/>
    </source>
</evidence>
<evidence type="ECO:0000313" key="9">
    <source>
        <dbReference type="Proteomes" id="UP000298551"/>
    </source>
</evidence>
<evidence type="ECO:0000256" key="7">
    <source>
        <dbReference type="RuleBase" id="RU004466"/>
    </source>
</evidence>
<proteinExistence type="inferred from homology"/>
<gene>
    <name evidence="8" type="ORF">E6B08_13590</name>
</gene>
<dbReference type="EMBL" id="CP039371">
    <property type="protein sequence ID" value="QCI12330.1"/>
    <property type="molecule type" value="Genomic_DNA"/>
</dbReference>
<dbReference type="InterPro" id="IPR008949">
    <property type="entry name" value="Isoprenoid_synthase_dom_sf"/>
</dbReference>
<dbReference type="GO" id="GO:0004659">
    <property type="term" value="F:prenyltransferase activity"/>
    <property type="evidence" value="ECO:0007669"/>
    <property type="project" value="InterPro"/>
</dbReference>
<evidence type="ECO:0000256" key="6">
    <source>
        <dbReference type="ARBA" id="ARBA00023229"/>
    </source>
</evidence>
<dbReference type="Proteomes" id="UP000298551">
    <property type="component" value="Chromosome"/>
</dbReference>
<name>A0A4D6XCN8_PSEPU</name>
<dbReference type="PROSITE" id="PS00723">
    <property type="entry name" value="POLYPRENYL_SYNTHASE_1"/>
    <property type="match status" value="1"/>
</dbReference>
<accession>A0A4D6XCN8</accession>
<evidence type="ECO:0000256" key="5">
    <source>
        <dbReference type="ARBA" id="ARBA00022842"/>
    </source>
</evidence>
<dbReference type="PROSITE" id="PS00444">
    <property type="entry name" value="POLYPRENYL_SYNTHASE_2"/>
    <property type="match status" value="1"/>
</dbReference>
<evidence type="ECO:0000256" key="1">
    <source>
        <dbReference type="ARBA" id="ARBA00001946"/>
    </source>
</evidence>
<dbReference type="InterPro" id="IPR033749">
    <property type="entry name" value="Polyprenyl_synt_CS"/>
</dbReference>
<dbReference type="RefSeq" id="WP_136914487.1">
    <property type="nucleotide sequence ID" value="NZ_CP039371.1"/>
</dbReference>
<evidence type="ECO:0000256" key="4">
    <source>
        <dbReference type="ARBA" id="ARBA00022723"/>
    </source>
</evidence>